<dbReference type="Pfam" id="PF01520">
    <property type="entry name" value="Amidase_3"/>
    <property type="match status" value="1"/>
</dbReference>
<dbReference type="GO" id="GO:0008745">
    <property type="term" value="F:N-acetylmuramoyl-L-alanine amidase activity"/>
    <property type="evidence" value="ECO:0007669"/>
    <property type="project" value="InterPro"/>
</dbReference>
<feature type="chain" id="PRO_5038871862" description="MurNAc-LAA domain-containing protein" evidence="2">
    <location>
        <begin position="29"/>
        <end position="369"/>
    </location>
</feature>
<accession>A0A165QRN8</accession>
<feature type="domain" description="MurNAc-LAA" evidence="3">
    <location>
        <begin position="116"/>
        <end position="234"/>
    </location>
</feature>
<dbReference type="eggNOG" id="COG0860">
    <property type="taxonomic scope" value="Bacteria"/>
</dbReference>
<dbReference type="GO" id="GO:0009253">
    <property type="term" value="P:peptidoglycan catabolic process"/>
    <property type="evidence" value="ECO:0007669"/>
    <property type="project" value="InterPro"/>
</dbReference>
<evidence type="ECO:0000256" key="1">
    <source>
        <dbReference type="ARBA" id="ARBA00022801"/>
    </source>
</evidence>
<keyword evidence="1" id="KW-0378">Hydrolase</keyword>
<dbReference type="AlphaFoldDB" id="A0A165QRN8"/>
<gene>
    <name evidence="4" type="ORF">AV654_24005</name>
</gene>
<name>A0A165QRN8_9BACL</name>
<feature type="signal peptide" evidence="2">
    <location>
        <begin position="1"/>
        <end position="28"/>
    </location>
</feature>
<reference evidence="5" key="1">
    <citation type="submission" date="2016-01" db="EMBL/GenBank/DDBJ databases">
        <title>Draft genome of Chromobacterium sp. F49.</title>
        <authorList>
            <person name="Hong K.W."/>
        </authorList>
    </citation>
    <scope>NUCLEOTIDE SEQUENCE [LARGE SCALE GENOMIC DNA]</scope>
    <source>
        <strain evidence="5">M63</strain>
    </source>
</reference>
<dbReference type="SUPFAM" id="SSF53187">
    <property type="entry name" value="Zn-dependent exopeptidases"/>
    <property type="match status" value="1"/>
</dbReference>
<evidence type="ECO:0000259" key="3">
    <source>
        <dbReference type="SMART" id="SM00646"/>
    </source>
</evidence>
<dbReference type="OrthoDB" id="43070at2"/>
<dbReference type="GO" id="GO:0030288">
    <property type="term" value="C:outer membrane-bounded periplasmic space"/>
    <property type="evidence" value="ECO:0007669"/>
    <property type="project" value="TreeGrafter"/>
</dbReference>
<dbReference type="CDD" id="cd02696">
    <property type="entry name" value="MurNAc-LAA"/>
    <property type="match status" value="1"/>
</dbReference>
<protein>
    <recommendedName>
        <fullName evidence="3">MurNAc-LAA domain-containing protein</fullName>
    </recommendedName>
</protein>
<dbReference type="Proteomes" id="UP000076563">
    <property type="component" value="Unassembled WGS sequence"/>
</dbReference>
<evidence type="ECO:0000256" key="2">
    <source>
        <dbReference type="SAM" id="SignalP"/>
    </source>
</evidence>
<keyword evidence="5" id="KW-1185">Reference proteome</keyword>
<dbReference type="SMART" id="SM00646">
    <property type="entry name" value="Ami_3"/>
    <property type="match status" value="1"/>
</dbReference>
<dbReference type="InterPro" id="IPR002508">
    <property type="entry name" value="MurNAc-LAA_cat"/>
</dbReference>
<dbReference type="STRING" id="1007103.GCA_000213315_03437"/>
<dbReference type="RefSeq" id="WP_063184342.1">
    <property type="nucleotide sequence ID" value="NZ_LQRA01000068.1"/>
</dbReference>
<comment type="caution">
    <text evidence="4">The sequence shown here is derived from an EMBL/GenBank/DDBJ whole genome shotgun (WGS) entry which is preliminary data.</text>
</comment>
<dbReference type="PANTHER" id="PTHR30404">
    <property type="entry name" value="N-ACETYLMURAMOYL-L-ALANINE AMIDASE"/>
    <property type="match status" value="1"/>
</dbReference>
<dbReference type="InterPro" id="IPR050695">
    <property type="entry name" value="N-acetylmuramoyl_amidase_3"/>
</dbReference>
<keyword evidence="2" id="KW-0732">Signal</keyword>
<dbReference type="EMBL" id="LQRA01000068">
    <property type="protein sequence ID" value="KZE76224.1"/>
    <property type="molecule type" value="Genomic_DNA"/>
</dbReference>
<dbReference type="Gene3D" id="3.40.630.40">
    <property type="entry name" value="Zn-dependent exopeptidases"/>
    <property type="match status" value="1"/>
</dbReference>
<sequence>MIRRLGCIVIISGFLLSASIGPAASAEAKNSNDPVICLDPGHQLYGNNGLEPVGPGAKEMKAKVTSGTRGVKTKKPEYVVTLEASLLMKAKLEALGYQVRMTRDTHEVDLSNKERAAMCNQARADLAVRVHADGDGSPKTKGISLLYPAWSEWSRPIFAQSKEAAQDVLNEVLAATGAASRGIVPRSDLSGFNWSEVPTILVEMGFMTNPEEDEKLSDAGYLDRLTQGVVNGINSFMAPQTEGAEREQQGRIYLPETARLYESRNGKMIRTALSLTPQTVQTSAVWGNWRKVSTWAGDKWVDAGQMPIEAQKAERLLELTKDTAMYRSPLDKAPVGGLTPQKVQAYEQWNGWYSIDTWMGRVWIQADVQ</sequence>
<organism evidence="4 5">
    <name type="scientific">Paenibacillus elgii</name>
    <dbReference type="NCBI Taxonomy" id="189691"/>
    <lineage>
        <taxon>Bacteria</taxon>
        <taxon>Bacillati</taxon>
        <taxon>Bacillota</taxon>
        <taxon>Bacilli</taxon>
        <taxon>Bacillales</taxon>
        <taxon>Paenibacillaceae</taxon>
        <taxon>Paenibacillus</taxon>
    </lineage>
</organism>
<proteinExistence type="predicted"/>
<evidence type="ECO:0000313" key="5">
    <source>
        <dbReference type="Proteomes" id="UP000076563"/>
    </source>
</evidence>
<dbReference type="PANTHER" id="PTHR30404:SF0">
    <property type="entry name" value="N-ACETYLMURAMOYL-L-ALANINE AMIDASE AMIC"/>
    <property type="match status" value="1"/>
</dbReference>
<evidence type="ECO:0000313" key="4">
    <source>
        <dbReference type="EMBL" id="KZE76224.1"/>
    </source>
</evidence>